<keyword evidence="2" id="KW-1185">Reference proteome</keyword>
<organism evidence="1 2">
    <name type="scientific">Methylomusa anaerophila</name>
    <dbReference type="NCBI Taxonomy" id="1930071"/>
    <lineage>
        <taxon>Bacteria</taxon>
        <taxon>Bacillati</taxon>
        <taxon>Bacillota</taxon>
        <taxon>Negativicutes</taxon>
        <taxon>Selenomonadales</taxon>
        <taxon>Sporomusaceae</taxon>
        <taxon>Methylomusa</taxon>
    </lineage>
</organism>
<dbReference type="Proteomes" id="UP000276437">
    <property type="component" value="Chromosome"/>
</dbReference>
<evidence type="ECO:0000313" key="1">
    <source>
        <dbReference type="EMBL" id="BBB89876.1"/>
    </source>
</evidence>
<dbReference type="OrthoDB" id="1683583at2"/>
<protein>
    <submittedName>
        <fullName evidence="1">Uncharacterized protein</fullName>
    </submittedName>
</protein>
<dbReference type="RefSeq" id="WP_126306211.1">
    <property type="nucleotide sequence ID" value="NZ_AP018449.1"/>
</dbReference>
<proteinExistence type="predicted"/>
<dbReference type="AlphaFoldDB" id="A0A348AFM8"/>
<accession>A0A348AFM8</accession>
<dbReference type="EMBL" id="AP018449">
    <property type="protein sequence ID" value="BBB89876.1"/>
    <property type="molecule type" value="Genomic_DNA"/>
</dbReference>
<evidence type="ECO:0000313" key="2">
    <source>
        <dbReference type="Proteomes" id="UP000276437"/>
    </source>
</evidence>
<gene>
    <name evidence="1" type="ORF">MAMMFC1_00516</name>
</gene>
<dbReference type="KEGG" id="mana:MAMMFC1_00516"/>
<sequence length="83" mass="9168">MRAIVSKDFFLSQTIPIKKIERITLSAYGGELAGTSIGSAETFRMPSHVLEPGQVFLTSTQWCNLLARVQNWPASLGVINFPE</sequence>
<reference evidence="1 2" key="1">
    <citation type="journal article" date="2018" name="Int. J. Syst. Evol. Microbiol.">
        <title>Methylomusa anaerophila gen. nov., sp. nov., an anaerobic methanol-utilizing bacterium isolated from a microbial fuel cell.</title>
        <authorList>
            <person name="Amano N."/>
            <person name="Yamamuro A."/>
            <person name="Miyahara M."/>
            <person name="Kouzuma A."/>
            <person name="Abe T."/>
            <person name="Watanabe K."/>
        </authorList>
    </citation>
    <scope>NUCLEOTIDE SEQUENCE [LARGE SCALE GENOMIC DNA]</scope>
    <source>
        <strain evidence="1 2">MMFC1</strain>
    </source>
</reference>
<name>A0A348AFM8_9FIRM</name>